<dbReference type="Gene3D" id="1.10.287.1040">
    <property type="entry name" value="Exonuclease VII, small subunit"/>
    <property type="match status" value="1"/>
</dbReference>
<dbReference type="RefSeq" id="WP_289161720.1">
    <property type="nucleotide sequence ID" value="NZ_JASZZN010000001.1"/>
</dbReference>
<dbReference type="HAMAP" id="MF_00337">
    <property type="entry name" value="Exonuc_7_S"/>
    <property type="match status" value="1"/>
</dbReference>
<dbReference type="EC" id="3.1.11.6" evidence="6"/>
<comment type="function">
    <text evidence="6">Bidirectionally degrades single-stranded DNA into large acid-insoluble oligonucleotides, which are then degraded further into small acid-soluble oligonucleotides.</text>
</comment>
<dbReference type="EMBL" id="JASZZN010000001">
    <property type="protein sequence ID" value="MDM4014000.1"/>
    <property type="molecule type" value="Genomic_DNA"/>
</dbReference>
<dbReference type="PANTHER" id="PTHR34137">
    <property type="entry name" value="EXODEOXYRIBONUCLEASE 7 SMALL SUBUNIT"/>
    <property type="match status" value="1"/>
</dbReference>
<evidence type="ECO:0000256" key="5">
    <source>
        <dbReference type="ARBA" id="ARBA00022839"/>
    </source>
</evidence>
<evidence type="ECO:0000256" key="7">
    <source>
        <dbReference type="SAM" id="MobiDB-lite"/>
    </source>
</evidence>
<dbReference type="Pfam" id="PF02609">
    <property type="entry name" value="Exonuc_VII_S"/>
    <property type="match status" value="1"/>
</dbReference>
<evidence type="ECO:0000256" key="2">
    <source>
        <dbReference type="ARBA" id="ARBA00022490"/>
    </source>
</evidence>
<evidence type="ECO:0000256" key="3">
    <source>
        <dbReference type="ARBA" id="ARBA00022722"/>
    </source>
</evidence>
<keyword evidence="4 6" id="KW-0378">Hydrolase</keyword>
<feature type="compositionally biased region" description="Low complexity" evidence="7">
    <location>
        <begin position="7"/>
        <end position="17"/>
    </location>
</feature>
<protein>
    <recommendedName>
        <fullName evidence="6">Exodeoxyribonuclease 7 small subunit</fullName>
        <ecNumber evidence="6">3.1.11.6</ecNumber>
    </recommendedName>
    <alternativeName>
        <fullName evidence="6">Exodeoxyribonuclease VII small subunit</fullName>
        <shortName evidence="6">Exonuclease VII small subunit</shortName>
    </alternativeName>
</protein>
<feature type="region of interest" description="Disordered" evidence="7">
    <location>
        <begin position="73"/>
        <end position="128"/>
    </location>
</feature>
<keyword evidence="9" id="KW-1185">Reference proteome</keyword>
<dbReference type="NCBIfam" id="TIGR01280">
    <property type="entry name" value="xseB"/>
    <property type="match status" value="1"/>
</dbReference>
<evidence type="ECO:0000256" key="6">
    <source>
        <dbReference type="HAMAP-Rule" id="MF_00337"/>
    </source>
</evidence>
<comment type="caution">
    <text evidence="8">The sequence shown here is derived from an EMBL/GenBank/DDBJ whole genome shotgun (WGS) entry which is preliminary data.</text>
</comment>
<dbReference type="SUPFAM" id="SSF116842">
    <property type="entry name" value="XseB-like"/>
    <property type="match status" value="1"/>
</dbReference>
<dbReference type="PANTHER" id="PTHR34137:SF1">
    <property type="entry name" value="EXODEOXYRIBONUCLEASE 7 SMALL SUBUNIT"/>
    <property type="match status" value="1"/>
</dbReference>
<comment type="subcellular location">
    <subcellularLocation>
        <location evidence="6">Cytoplasm</location>
    </subcellularLocation>
</comment>
<comment type="similarity">
    <text evidence="1 6">Belongs to the XseB family.</text>
</comment>
<keyword evidence="5 6" id="KW-0269">Exonuclease</keyword>
<name>A0ABT7PBY3_9BACT</name>
<evidence type="ECO:0000256" key="4">
    <source>
        <dbReference type="ARBA" id="ARBA00022801"/>
    </source>
</evidence>
<comment type="subunit">
    <text evidence="6">Heterooligomer composed of large and small subunits.</text>
</comment>
<dbReference type="GO" id="GO:0008855">
    <property type="term" value="F:exodeoxyribonuclease VII activity"/>
    <property type="evidence" value="ECO:0007669"/>
    <property type="project" value="UniProtKB-EC"/>
</dbReference>
<reference evidence="8 9" key="1">
    <citation type="submission" date="2023-06" db="EMBL/GenBank/DDBJ databases">
        <title>Roseiconus lacunae JC819 isolated from Gulf of Mannar region, Tamil Nadu.</title>
        <authorList>
            <person name="Pk S."/>
            <person name="Ch S."/>
            <person name="Ch V.R."/>
        </authorList>
    </citation>
    <scope>NUCLEOTIDE SEQUENCE [LARGE SCALE GENOMIC DNA]</scope>
    <source>
        <strain evidence="8 9">JC819</strain>
    </source>
</reference>
<keyword evidence="2 6" id="KW-0963">Cytoplasm</keyword>
<feature type="region of interest" description="Disordered" evidence="7">
    <location>
        <begin position="1"/>
        <end position="24"/>
    </location>
</feature>
<dbReference type="Proteomes" id="UP001239462">
    <property type="component" value="Unassembled WGS sequence"/>
</dbReference>
<dbReference type="InterPro" id="IPR003761">
    <property type="entry name" value="Exonuc_VII_S"/>
</dbReference>
<sequence length="128" mass="14120">MAKKKQSPSSNASSNPNDIDFESSLQEVEAIVEQLESGELGLSESLASYEKGIAKIKLCHEVLRRAEQKISLLTQVDEDGTPHVEPVEGSPSEGSRRHSDEEAETQTRPRAKRKKRESDNVDDLGGLF</sequence>
<accession>A0ABT7PBY3</accession>
<proteinExistence type="inferred from homology"/>
<keyword evidence="3 6" id="KW-0540">Nuclease</keyword>
<dbReference type="InterPro" id="IPR037004">
    <property type="entry name" value="Exonuc_VII_ssu_sf"/>
</dbReference>
<comment type="catalytic activity">
    <reaction evidence="6">
        <text>Exonucleolytic cleavage in either 5'- to 3'- or 3'- to 5'-direction to yield nucleoside 5'-phosphates.</text>
        <dbReference type="EC" id="3.1.11.6"/>
    </reaction>
</comment>
<evidence type="ECO:0000313" key="8">
    <source>
        <dbReference type="EMBL" id="MDM4014000.1"/>
    </source>
</evidence>
<evidence type="ECO:0000256" key="1">
    <source>
        <dbReference type="ARBA" id="ARBA00009998"/>
    </source>
</evidence>
<gene>
    <name evidence="6 8" type="primary">xseB</name>
    <name evidence="8" type="ORF">QTN89_01070</name>
</gene>
<evidence type="ECO:0000313" key="9">
    <source>
        <dbReference type="Proteomes" id="UP001239462"/>
    </source>
</evidence>
<organism evidence="8 9">
    <name type="scientific">Roseiconus lacunae</name>
    <dbReference type="NCBI Taxonomy" id="2605694"/>
    <lineage>
        <taxon>Bacteria</taxon>
        <taxon>Pseudomonadati</taxon>
        <taxon>Planctomycetota</taxon>
        <taxon>Planctomycetia</taxon>
        <taxon>Pirellulales</taxon>
        <taxon>Pirellulaceae</taxon>
        <taxon>Roseiconus</taxon>
    </lineage>
</organism>